<sequence>MTAIQRAATLLVSQRKAWDCLAKYSPEERSNGLGLRNLRLYDGLPIWMLESVAVLLECYKYEDSSLDDLETFLVDVSRGKIQEPVREKYISLAGPIAMNFFGYDARLEELKKSMADEARAIHGDSEASKGWRVLDRVSSEYCDKFGFPFDPDQQLVLWEYGWVFEVYCLQEILIAEVLNNKARATELKSFSMPGMVRMRMVPLSSGSARAAFDPPLSYHALGQVTRPHRIPSASTPDFLRLLSDSPWTKKRPIPSLVAVASMTEANSAAPAKSPEGSAAGEEGSNQQPSVAKTPAVKDRQCKYCHQAFTSSSLGRHLDQYLFKKKPDGIHDVEEIRRIRSSITRRQARSSNKRDSPDVAAAKGHQHDSPGAATQDPNNRPREGGTRFLFNTPTWHSTGVINDIPDPGASQDGTVSSRLATSQSRAMSTGPLDFASRGSSSNNPDTARALELALREVLDNIKAATARTRPRLSPFDFDLQAQTFPALCLHMLPPPPSLFSTHPFPTTNSFPLEPPGVGQVEVVRHALRAHIEQWRTDQLALLSNQSGSAKGGVSADPNMINRTAQQHEEMSSRHLDLAYQHWMVLPQEVKRQTWQLEITRAFAREAEKRKQLDAQLARVQQEANQLRAQVEKLGSCQWPREFAIFPPDMLPLSREVTQELNSKDSGLTSPGSSRWDYDNVVAKWKRVVMHDKSMGRVGVGYANSMSEEPSQDSSSSSSRQKTVQTATASSPDNSSGTALGNNTSTINSNNQQTPPYQSHDRGNSVSGPPQAKRQRLMNGGPNDASTPEGENQQQTTAANNNNNNNNNNNTNGASSAAWSPNSVQSLLVSSSAAPPTTSTPPTTRFGV</sequence>
<dbReference type="AlphaFoldDB" id="A0A0F4YXR0"/>
<dbReference type="EMBL" id="LASV01000111">
    <property type="protein sequence ID" value="KKA23097.1"/>
    <property type="molecule type" value="Genomic_DNA"/>
</dbReference>
<protein>
    <submittedName>
        <fullName evidence="3">Uncharacterized protein</fullName>
    </submittedName>
</protein>
<feature type="compositionally biased region" description="Polar residues" evidence="2">
    <location>
        <begin position="388"/>
        <end position="399"/>
    </location>
</feature>
<feature type="coiled-coil region" evidence="1">
    <location>
        <begin position="601"/>
        <end position="635"/>
    </location>
</feature>
<feature type="compositionally biased region" description="Low complexity" evidence="2">
    <location>
        <begin position="818"/>
        <end position="846"/>
    </location>
</feature>
<evidence type="ECO:0000256" key="1">
    <source>
        <dbReference type="SAM" id="Coils"/>
    </source>
</evidence>
<dbReference type="GeneID" id="25315174"/>
<keyword evidence="1" id="KW-0175">Coiled coil</keyword>
<evidence type="ECO:0000256" key="2">
    <source>
        <dbReference type="SAM" id="MobiDB-lite"/>
    </source>
</evidence>
<dbReference type="RefSeq" id="XP_013329709.1">
    <property type="nucleotide sequence ID" value="XM_013474255.1"/>
</dbReference>
<proteinExistence type="predicted"/>
<evidence type="ECO:0000313" key="4">
    <source>
        <dbReference type="Proteomes" id="UP000053958"/>
    </source>
</evidence>
<evidence type="ECO:0000313" key="3">
    <source>
        <dbReference type="EMBL" id="KKA23097.1"/>
    </source>
</evidence>
<dbReference type="STRING" id="1408163.A0A0F4YXR0"/>
<feature type="compositionally biased region" description="Low complexity" evidence="2">
    <location>
        <begin position="740"/>
        <end position="752"/>
    </location>
</feature>
<feature type="compositionally biased region" description="Low complexity" evidence="2">
    <location>
        <begin position="703"/>
        <end position="717"/>
    </location>
</feature>
<dbReference type="Proteomes" id="UP000053958">
    <property type="component" value="Unassembled WGS sequence"/>
</dbReference>
<accession>A0A0F4YXR0</accession>
<name>A0A0F4YXR0_RASE3</name>
<feature type="compositionally biased region" description="Polar residues" evidence="2">
    <location>
        <begin position="718"/>
        <end position="739"/>
    </location>
</feature>
<dbReference type="OrthoDB" id="3905365at2759"/>
<keyword evidence="4" id="KW-1185">Reference proteome</keyword>
<feature type="compositionally biased region" description="Polar residues" evidence="2">
    <location>
        <begin position="410"/>
        <end position="426"/>
    </location>
</feature>
<feature type="compositionally biased region" description="Low complexity" evidence="2">
    <location>
        <begin position="790"/>
        <end position="810"/>
    </location>
</feature>
<feature type="region of interest" description="Disordered" evidence="2">
    <location>
        <begin position="699"/>
        <end position="846"/>
    </location>
</feature>
<organism evidence="3 4">
    <name type="scientific">Rasamsonia emersonii (strain ATCC 16479 / CBS 393.64 / IMI 116815)</name>
    <dbReference type="NCBI Taxonomy" id="1408163"/>
    <lineage>
        <taxon>Eukaryota</taxon>
        <taxon>Fungi</taxon>
        <taxon>Dikarya</taxon>
        <taxon>Ascomycota</taxon>
        <taxon>Pezizomycotina</taxon>
        <taxon>Eurotiomycetes</taxon>
        <taxon>Eurotiomycetidae</taxon>
        <taxon>Eurotiales</taxon>
        <taxon>Trichocomaceae</taxon>
        <taxon>Rasamsonia</taxon>
    </lineage>
</organism>
<feature type="region of interest" description="Disordered" evidence="2">
    <location>
        <begin position="340"/>
        <end position="444"/>
    </location>
</feature>
<reference evidence="3 4" key="1">
    <citation type="submission" date="2015-04" db="EMBL/GenBank/DDBJ databases">
        <authorList>
            <person name="Heijne W.H."/>
            <person name="Fedorova N.D."/>
            <person name="Nierman W.C."/>
            <person name="Vollebregt A.W."/>
            <person name="Zhao Z."/>
            <person name="Wu L."/>
            <person name="Kumar M."/>
            <person name="Stam H."/>
            <person name="van den Berg M.A."/>
            <person name="Pel H.J."/>
        </authorList>
    </citation>
    <scope>NUCLEOTIDE SEQUENCE [LARGE SCALE GENOMIC DNA]</scope>
    <source>
        <strain evidence="3 4">CBS 393.64</strain>
    </source>
</reference>
<feature type="region of interest" description="Disordered" evidence="2">
    <location>
        <begin position="267"/>
        <end position="298"/>
    </location>
</feature>
<gene>
    <name evidence="3" type="ORF">T310_2823</name>
</gene>
<comment type="caution">
    <text evidence="3">The sequence shown here is derived from an EMBL/GenBank/DDBJ whole genome shotgun (WGS) entry which is preliminary data.</text>
</comment>